<comment type="function">
    <text evidence="18">Phospholipid scramblase involved in autophagy. Cycles between the preautophagosomal structure/phagophore assembly site (PAS) and the cytoplasmic vesicle pool and supplies membrane for the growing autophagosome. Lipid scramblase activity plays a key role in preautophagosomal structure/phagophore assembly by distributing the phospholipids that arrive through ATG2 from the cytoplasmic to the luminal leaflet of the bilayer, thereby driving autophagosomal membrane expansion.</text>
</comment>
<evidence type="ECO:0000256" key="18">
    <source>
        <dbReference type="RuleBase" id="RU364027"/>
    </source>
</evidence>
<keyword evidence="12 18" id="KW-0445">Lipid transport</keyword>
<evidence type="ECO:0000256" key="4">
    <source>
        <dbReference type="ARBA" id="ARBA00004653"/>
    </source>
</evidence>
<evidence type="ECO:0000313" key="20">
    <source>
        <dbReference type="EMBL" id="KAG2212756.1"/>
    </source>
</evidence>
<comment type="catalytic activity">
    <reaction evidence="14">
        <text>a 1,2-diacyl-sn-glycero-3-phospho-L-serine(in) = a 1,2-diacyl-sn-glycero-3-phospho-L-serine(out)</text>
        <dbReference type="Rhea" id="RHEA:38663"/>
        <dbReference type="ChEBI" id="CHEBI:57262"/>
    </reaction>
</comment>
<comment type="catalytic activity">
    <reaction evidence="17">
        <text>a 1,2-diacyl-sn-glycero-3-phosphocholine(in) = a 1,2-diacyl-sn-glycero-3-phosphocholine(out)</text>
        <dbReference type="Rhea" id="RHEA:38571"/>
        <dbReference type="ChEBI" id="CHEBI:57643"/>
    </reaction>
</comment>
<dbReference type="InterPro" id="IPR007241">
    <property type="entry name" value="Autophagy-rel_prot_9"/>
</dbReference>
<comment type="caution">
    <text evidence="20">The sequence shown here is derived from an EMBL/GenBank/DDBJ whole genome shotgun (WGS) entry which is preliminary data.</text>
</comment>
<dbReference type="GO" id="GO:0061709">
    <property type="term" value="P:reticulophagy"/>
    <property type="evidence" value="ECO:0007669"/>
    <property type="project" value="TreeGrafter"/>
</dbReference>
<keyword evidence="13 18" id="KW-0472">Membrane</keyword>
<dbReference type="PANTHER" id="PTHR13038:SF10">
    <property type="entry name" value="AUTOPHAGY-RELATED PROTEIN 9"/>
    <property type="match status" value="1"/>
</dbReference>
<dbReference type="Proteomes" id="UP000650833">
    <property type="component" value="Unassembled WGS sequence"/>
</dbReference>
<dbReference type="GO" id="GO:0000139">
    <property type="term" value="C:Golgi membrane"/>
    <property type="evidence" value="ECO:0007669"/>
    <property type="project" value="UniProtKB-SubCell"/>
</dbReference>
<dbReference type="GO" id="GO:0005776">
    <property type="term" value="C:autophagosome"/>
    <property type="evidence" value="ECO:0007669"/>
    <property type="project" value="TreeGrafter"/>
</dbReference>
<evidence type="ECO:0000256" key="1">
    <source>
        <dbReference type="ARBA" id="ARBA00004439"/>
    </source>
</evidence>
<evidence type="ECO:0000256" key="12">
    <source>
        <dbReference type="ARBA" id="ARBA00023055"/>
    </source>
</evidence>
<keyword evidence="9 18" id="KW-1133">Transmembrane helix</keyword>
<name>A0A8H7RKE3_9FUNG</name>
<dbReference type="Pfam" id="PF04109">
    <property type="entry name" value="ATG9"/>
    <property type="match status" value="1"/>
</dbReference>
<dbReference type="EMBL" id="JAEPRC010000047">
    <property type="protein sequence ID" value="KAG2212756.1"/>
    <property type="molecule type" value="Genomic_DNA"/>
</dbReference>
<dbReference type="GO" id="GO:0000422">
    <property type="term" value="P:autophagy of mitochondrion"/>
    <property type="evidence" value="ECO:0007669"/>
    <property type="project" value="TreeGrafter"/>
</dbReference>
<comment type="similarity">
    <text evidence="5 18">Belongs to the ATG9 family.</text>
</comment>
<evidence type="ECO:0000256" key="19">
    <source>
        <dbReference type="SAM" id="MobiDB-lite"/>
    </source>
</evidence>
<proteinExistence type="inferred from homology"/>
<comment type="subcellular location">
    <subcellularLocation>
        <location evidence="1">Cytoplasmic vesicle membrane</location>
        <topology evidence="1">Multi-pass membrane protein</topology>
    </subcellularLocation>
    <subcellularLocation>
        <location evidence="2">Endoplasmic reticulum membrane</location>
        <topology evidence="2">Multi-pass membrane protein</topology>
    </subcellularLocation>
    <subcellularLocation>
        <location evidence="4">Golgi apparatus membrane</location>
        <topology evidence="4">Multi-pass membrane protein</topology>
    </subcellularLocation>
    <subcellularLocation>
        <location evidence="3 18">Preautophagosomal structure membrane</location>
        <topology evidence="3 18">Multi-pass membrane protein</topology>
    </subcellularLocation>
</comment>
<accession>A0A8H7RKE3</accession>
<evidence type="ECO:0000256" key="14">
    <source>
        <dbReference type="ARBA" id="ARBA00024479"/>
    </source>
</evidence>
<dbReference type="GO" id="GO:0030659">
    <property type="term" value="C:cytoplasmic vesicle membrane"/>
    <property type="evidence" value="ECO:0007669"/>
    <property type="project" value="UniProtKB-SubCell"/>
</dbReference>
<feature type="region of interest" description="Disordered" evidence="19">
    <location>
        <begin position="651"/>
        <end position="673"/>
    </location>
</feature>
<reference evidence="20" key="1">
    <citation type="submission" date="2020-12" db="EMBL/GenBank/DDBJ databases">
        <title>Metabolic potential, ecology and presence of endohyphal bacteria is reflected in genomic diversity of Mucoromycotina.</title>
        <authorList>
            <person name="Muszewska A."/>
            <person name="Okrasinska A."/>
            <person name="Steczkiewicz K."/>
            <person name="Drgas O."/>
            <person name="Orlowska M."/>
            <person name="Perlinska-Lenart U."/>
            <person name="Aleksandrzak-Piekarczyk T."/>
            <person name="Szatraj K."/>
            <person name="Zielenkiewicz U."/>
            <person name="Pilsyk S."/>
            <person name="Malc E."/>
            <person name="Mieczkowski P."/>
            <person name="Kruszewska J.S."/>
            <person name="Biernat P."/>
            <person name="Pawlowska J."/>
        </authorList>
    </citation>
    <scope>NUCLEOTIDE SEQUENCE</scope>
    <source>
        <strain evidence="20">CBS 226.32</strain>
    </source>
</reference>
<evidence type="ECO:0000256" key="10">
    <source>
        <dbReference type="ARBA" id="ARBA00023006"/>
    </source>
</evidence>
<feature type="transmembrane region" description="Helical" evidence="18">
    <location>
        <begin position="184"/>
        <end position="204"/>
    </location>
</feature>
<evidence type="ECO:0000256" key="15">
    <source>
        <dbReference type="ARBA" id="ARBA00024615"/>
    </source>
</evidence>
<evidence type="ECO:0000256" key="5">
    <source>
        <dbReference type="ARBA" id="ARBA00006185"/>
    </source>
</evidence>
<dbReference type="OrthoDB" id="2020634at2759"/>
<comment type="catalytic activity">
    <reaction evidence="15">
        <text>a 1,2-diacyl-sn-glycero-3-phosphoethanolamine(in) = a 1,2-diacyl-sn-glycero-3-phosphoethanolamine(out)</text>
        <dbReference type="Rhea" id="RHEA:38895"/>
        <dbReference type="ChEBI" id="CHEBI:64612"/>
    </reaction>
</comment>
<protein>
    <recommendedName>
        <fullName evidence="6 18">Autophagy-related protein 9</fullName>
    </recommendedName>
</protein>
<organism evidence="20 21">
    <name type="scientific">Mucor plumbeus</name>
    <dbReference type="NCBI Taxonomy" id="97098"/>
    <lineage>
        <taxon>Eukaryota</taxon>
        <taxon>Fungi</taxon>
        <taxon>Fungi incertae sedis</taxon>
        <taxon>Mucoromycota</taxon>
        <taxon>Mucoromycotina</taxon>
        <taxon>Mucoromycetes</taxon>
        <taxon>Mucorales</taxon>
        <taxon>Mucorineae</taxon>
        <taxon>Mucoraceae</taxon>
        <taxon>Mucor</taxon>
    </lineage>
</organism>
<dbReference type="GO" id="GO:0034045">
    <property type="term" value="C:phagophore assembly site membrane"/>
    <property type="evidence" value="ECO:0007669"/>
    <property type="project" value="UniProtKB-SubCell"/>
</dbReference>
<feature type="compositionally biased region" description="Polar residues" evidence="19">
    <location>
        <begin position="30"/>
        <end position="47"/>
    </location>
</feature>
<dbReference type="GO" id="GO:0034497">
    <property type="term" value="P:protein localization to phagophore assembly site"/>
    <property type="evidence" value="ECO:0007669"/>
    <property type="project" value="TreeGrafter"/>
</dbReference>
<evidence type="ECO:0000256" key="2">
    <source>
        <dbReference type="ARBA" id="ARBA00004477"/>
    </source>
</evidence>
<keyword evidence="10 18" id="KW-0072">Autophagy</keyword>
<comment type="catalytic activity">
    <reaction evidence="16">
        <text>a 1,2-diacyl-sn-glycero-3-phospho-(1D-myo-inositol-3-phosphate)(in) = a 1,2-diacyl-sn-glycero-3-phospho-(1D-myo-inositol-3-phosphate)(out)</text>
        <dbReference type="Rhea" id="RHEA:67920"/>
        <dbReference type="ChEBI" id="CHEBI:58088"/>
    </reaction>
</comment>
<evidence type="ECO:0000256" key="17">
    <source>
        <dbReference type="ARBA" id="ARBA00024631"/>
    </source>
</evidence>
<evidence type="ECO:0000256" key="7">
    <source>
        <dbReference type="ARBA" id="ARBA00022448"/>
    </source>
</evidence>
<keyword evidence="8 18" id="KW-0812">Transmembrane</keyword>
<keyword evidence="11" id="KW-0333">Golgi apparatus</keyword>
<keyword evidence="21" id="KW-1185">Reference proteome</keyword>
<evidence type="ECO:0000256" key="6">
    <source>
        <dbReference type="ARBA" id="ARBA00018074"/>
    </source>
</evidence>
<dbReference type="GO" id="GO:0034727">
    <property type="term" value="P:piecemeal microautophagy of the nucleus"/>
    <property type="evidence" value="ECO:0007669"/>
    <property type="project" value="TreeGrafter"/>
</dbReference>
<feature type="compositionally biased region" description="Low complexity" evidence="19">
    <location>
        <begin position="661"/>
        <end position="670"/>
    </location>
</feature>
<evidence type="ECO:0000256" key="3">
    <source>
        <dbReference type="ARBA" id="ARBA00004511"/>
    </source>
</evidence>
<evidence type="ECO:0000256" key="13">
    <source>
        <dbReference type="ARBA" id="ARBA00023136"/>
    </source>
</evidence>
<gene>
    <name evidence="20" type="ORF">INT46_010716</name>
</gene>
<feature type="compositionally biased region" description="Acidic residues" evidence="19">
    <location>
        <begin position="710"/>
        <end position="720"/>
    </location>
</feature>
<evidence type="ECO:0000256" key="8">
    <source>
        <dbReference type="ARBA" id="ARBA00022692"/>
    </source>
</evidence>
<evidence type="ECO:0000313" key="21">
    <source>
        <dbReference type="Proteomes" id="UP000650833"/>
    </source>
</evidence>
<evidence type="ECO:0000256" key="9">
    <source>
        <dbReference type="ARBA" id="ARBA00022989"/>
    </source>
</evidence>
<evidence type="ECO:0000256" key="16">
    <source>
        <dbReference type="ARBA" id="ARBA00024621"/>
    </source>
</evidence>
<dbReference type="GO" id="GO:0005789">
    <property type="term" value="C:endoplasmic reticulum membrane"/>
    <property type="evidence" value="ECO:0007669"/>
    <property type="project" value="UniProtKB-SubCell"/>
</dbReference>
<feature type="region of interest" description="Disordered" evidence="19">
    <location>
        <begin position="1"/>
        <end position="47"/>
    </location>
</feature>
<feature type="transmembrane region" description="Helical" evidence="18">
    <location>
        <begin position="461"/>
        <end position="483"/>
    </location>
</feature>
<keyword evidence="7 18" id="KW-0813">Transport</keyword>
<evidence type="ECO:0000256" key="11">
    <source>
        <dbReference type="ARBA" id="ARBA00023034"/>
    </source>
</evidence>
<feature type="transmembrane region" description="Helical" evidence="18">
    <location>
        <begin position="427"/>
        <end position="449"/>
    </location>
</feature>
<feature type="region of interest" description="Disordered" evidence="19">
    <location>
        <begin position="705"/>
        <end position="725"/>
    </location>
</feature>
<sequence>MSKSRLLYSSEDDDDEEFTLNPVAVESPRHQGQQDNDYLNHSQQYQQPQRNYHYYNEEEEDDDMLEAPNSLLVEPQQIQKQLQPQQQSLPIPVTTSTRERVTTYDRTMWRWANVENMDHFFTRVYEYYQGKGLYCILLARLLNLFTLAFIIIFSTFLIGCINYAEITSHHTLADVIEPQCLSRLSATKFLFLSIFTVWWCWQALRFITDLPMLREMHNFYTHLLLVPDQDMQTVSWQTILDRIIDIRETNPNTNDIRLTEHDVASRIMRQENYLIALFNKDVLNITIPLPYLRDRYIFTKDLEWNLSFCLLGYVFDSRGQMKKRFLKEKNKHVLVAGLKRRFIFMGLLNLIFAPFIFCYLLLHFFFRYFEEYHKNPGEIGSRLYTPFAKWKFREFNELPHLFKNRISQSYEHANLYINQFPKEKTVLMARFISFLAGSFAGVLALFTLFDSEALLNFEITSNGTVLFYLGITGTIFAVTRGMIPDENQVFEPERLLRQVVEHTHYLPAEWKHKLHTDQVRGEFCKLFDYKVGIFIQELTSVVFAPLVLCLSLPNSADQIVDFFREFTVHVNQVGYVCSFAQFDFERHGNVKYGVQGATVDDEYYLSKQGKMEKSFLNFKANNPKWVPNDMVGSMYLSRLAEIKNNKRAVVISEESSRSSHSHSSNNSDDSYNIKPTVKLNQYGIPQVIPSNLGDSFDATQTQHWNTRNDTDEDDEDEDLEQPPREGMIGLLNQFYDLNNNPTV</sequence>
<dbReference type="AlphaFoldDB" id="A0A8H7RKE3"/>
<dbReference type="GO" id="GO:0006869">
    <property type="term" value="P:lipid transport"/>
    <property type="evidence" value="ECO:0007669"/>
    <property type="project" value="UniProtKB-KW"/>
</dbReference>
<feature type="transmembrane region" description="Helical" evidence="18">
    <location>
        <begin position="342"/>
        <end position="366"/>
    </location>
</feature>
<dbReference type="PANTHER" id="PTHR13038">
    <property type="entry name" value="APG9 AUTOPHAGY 9"/>
    <property type="match status" value="1"/>
</dbReference>
<feature type="transmembrane region" description="Helical" evidence="18">
    <location>
        <begin position="141"/>
        <end position="164"/>
    </location>
</feature>